<dbReference type="PANTHER" id="PTHR21530:SF7">
    <property type="entry name" value="TRAB DOMAIN-CONTAINING PROTEIN"/>
    <property type="match status" value="1"/>
</dbReference>
<feature type="transmembrane region" description="Helical" evidence="1">
    <location>
        <begin position="275"/>
        <end position="293"/>
    </location>
</feature>
<feature type="transmembrane region" description="Helical" evidence="1">
    <location>
        <begin position="245"/>
        <end position="263"/>
    </location>
</feature>
<evidence type="ECO:0000256" key="1">
    <source>
        <dbReference type="SAM" id="Phobius"/>
    </source>
</evidence>
<reference evidence="2" key="1">
    <citation type="submission" date="2021-03" db="EMBL/GenBank/DDBJ databases">
        <authorList>
            <person name="Jaffe A."/>
        </authorList>
    </citation>
    <scope>NUCLEOTIDE SEQUENCE</scope>
    <source>
        <strain evidence="2">RIFCSPLOWO2_01_FULL_43_13</strain>
    </source>
</reference>
<dbReference type="PANTHER" id="PTHR21530">
    <property type="entry name" value="PHEROMONE SHUTDOWN PROTEIN"/>
    <property type="match status" value="1"/>
</dbReference>
<evidence type="ECO:0000313" key="2">
    <source>
        <dbReference type="EMBL" id="MBS3058205.1"/>
    </source>
</evidence>
<dbReference type="CDD" id="cd14726">
    <property type="entry name" value="TraB_PrgY-like"/>
    <property type="match status" value="1"/>
</dbReference>
<comment type="caution">
    <text evidence="2">The sequence shown here is derived from an EMBL/GenBank/DDBJ whole genome shotgun (WGS) entry which is preliminary data.</text>
</comment>
<keyword evidence="1" id="KW-0472">Membrane</keyword>
<dbReference type="Proteomes" id="UP000680185">
    <property type="component" value="Unassembled WGS sequence"/>
</dbReference>
<reference evidence="2" key="2">
    <citation type="submission" date="2021-05" db="EMBL/GenBank/DDBJ databases">
        <title>Protein family content uncovers lineage relationships and bacterial pathway maintenance mechanisms in DPANN archaea.</title>
        <authorList>
            <person name="Castelle C.J."/>
            <person name="Meheust R."/>
            <person name="Jaffe A.L."/>
            <person name="Seitz K."/>
            <person name="Gong X."/>
            <person name="Baker B.J."/>
            <person name="Banfield J.F."/>
        </authorList>
    </citation>
    <scope>NUCLEOTIDE SEQUENCE</scope>
    <source>
        <strain evidence="2">RIFCSPLOWO2_01_FULL_43_13</strain>
    </source>
</reference>
<evidence type="ECO:0000313" key="3">
    <source>
        <dbReference type="Proteomes" id="UP000680185"/>
    </source>
</evidence>
<dbReference type="InterPro" id="IPR046345">
    <property type="entry name" value="TraB_PrgY-like"/>
</dbReference>
<gene>
    <name evidence="2" type="ORF">J4478_02275</name>
</gene>
<sequence>MIERLKLKGKEIVLVGTAHVSSESVRLVEKTILEEKPEIVGIELDEQRLMQLMQGEQWREQNVMELLSKGQAYLFLLNLMLANLQRKIGEDLGIRPGSEMLAAARIAGENKIKIALLDRNVKITLKRAFAKTSLKEKIKIASSLLFGLFSEGEKITKEKVEEMKKKDIMTELIQELAREAPGIKQVLVDERDFYIAQKILEQDCKKIVAVVGAGHVEGILQNLKKGKHSVKHLEKVAEKKSVLKTALKFGIPAVFAVFLIWGFYSKGFSGGLNVIAWWIIITGVFSAIGALLARAHPLSILTAFVAAPFTTLHPALASGWFAAAAEAKFRKPKVKDFETLNKLNGYRDFQRNNVTHLLIVAAFTNIGSTIGVIIALPYLLKILF</sequence>
<keyword evidence="1" id="KW-1133">Transmembrane helix</keyword>
<feature type="transmembrane region" description="Helical" evidence="1">
    <location>
        <begin position="300"/>
        <end position="323"/>
    </location>
</feature>
<dbReference type="NCBIfam" id="TIGR00261">
    <property type="entry name" value="traB"/>
    <property type="match status" value="1"/>
</dbReference>
<dbReference type="InterPro" id="IPR002816">
    <property type="entry name" value="TraB/PrgY/GumN_fam"/>
</dbReference>
<keyword evidence="1" id="KW-0812">Transmembrane</keyword>
<protein>
    <submittedName>
        <fullName evidence="2">TraB/GumN family protein</fullName>
    </submittedName>
</protein>
<accession>A0A8T4L3B3</accession>
<feature type="transmembrane region" description="Helical" evidence="1">
    <location>
        <begin position="357"/>
        <end position="380"/>
    </location>
</feature>
<organism evidence="2 3">
    <name type="scientific">Candidatus Iainarchaeum sp</name>
    <dbReference type="NCBI Taxonomy" id="3101447"/>
    <lineage>
        <taxon>Archaea</taxon>
        <taxon>Candidatus Iainarchaeota</taxon>
        <taxon>Candidatus Iainarchaeia</taxon>
        <taxon>Candidatus Iainarchaeales</taxon>
        <taxon>Candidatus Iainarchaeaceae</taxon>
        <taxon>Candidatus Iainarchaeum</taxon>
    </lineage>
</organism>
<dbReference type="AlphaFoldDB" id="A0A8T4L3B3"/>
<dbReference type="InterPro" id="IPR005230">
    <property type="entry name" value="TraB_bac"/>
</dbReference>
<name>A0A8T4L3B3_9ARCH</name>
<dbReference type="EMBL" id="JAGVWB010000014">
    <property type="protein sequence ID" value="MBS3058205.1"/>
    <property type="molecule type" value="Genomic_DNA"/>
</dbReference>
<dbReference type="Pfam" id="PF01963">
    <property type="entry name" value="TraB_PrgY_gumN"/>
    <property type="match status" value="1"/>
</dbReference>
<proteinExistence type="predicted"/>